<dbReference type="Gene3D" id="2.60.120.260">
    <property type="entry name" value="Galactose-binding domain-like"/>
    <property type="match status" value="1"/>
</dbReference>
<proteinExistence type="inferred from homology"/>
<organism evidence="9 10">
    <name type="scientific">Lachnoclostridium phytofermentans</name>
    <dbReference type="NCBI Taxonomy" id="66219"/>
    <lineage>
        <taxon>Bacteria</taxon>
        <taxon>Bacillati</taxon>
        <taxon>Bacillota</taxon>
        <taxon>Clostridia</taxon>
        <taxon>Lachnospirales</taxon>
        <taxon>Lachnospiraceae</taxon>
    </lineage>
</organism>
<dbReference type="SUPFAM" id="SSF49303">
    <property type="entry name" value="beta-Galactosidase/glucuronidase domain"/>
    <property type="match status" value="1"/>
</dbReference>
<dbReference type="AlphaFoldDB" id="A0A3D2X3G8"/>
<comment type="caution">
    <text evidence="9">The sequence shown here is derived from an EMBL/GenBank/DDBJ whole genome shotgun (WGS) entry which is preliminary data.</text>
</comment>
<dbReference type="InterPro" id="IPR006101">
    <property type="entry name" value="Glyco_hydro_2"/>
</dbReference>
<dbReference type="InterPro" id="IPR006102">
    <property type="entry name" value="Ig-like_GH2"/>
</dbReference>
<evidence type="ECO:0000259" key="8">
    <source>
        <dbReference type="Pfam" id="PF02837"/>
    </source>
</evidence>
<dbReference type="InterPro" id="IPR008979">
    <property type="entry name" value="Galactose-bd-like_sf"/>
</dbReference>
<dbReference type="InterPro" id="IPR013783">
    <property type="entry name" value="Ig-like_fold"/>
</dbReference>
<dbReference type="Gene3D" id="3.20.20.80">
    <property type="entry name" value="Glycosidases"/>
    <property type="match status" value="1"/>
</dbReference>
<dbReference type="GO" id="GO:0019391">
    <property type="term" value="P:glucuronoside catabolic process"/>
    <property type="evidence" value="ECO:0007669"/>
    <property type="project" value="TreeGrafter"/>
</dbReference>
<dbReference type="GO" id="GO:0004566">
    <property type="term" value="F:beta-glucuronidase activity"/>
    <property type="evidence" value="ECO:0007669"/>
    <property type="project" value="UniProtKB-EC"/>
</dbReference>
<dbReference type="Pfam" id="PF00703">
    <property type="entry name" value="Glyco_hydro_2"/>
    <property type="match status" value="1"/>
</dbReference>
<dbReference type="PRINTS" id="PR00132">
    <property type="entry name" value="GLHYDRLASE2"/>
</dbReference>
<keyword evidence="5" id="KW-0326">Glycosidase</keyword>
<comment type="similarity">
    <text evidence="1">Belongs to the glycosyl hydrolase 2 family.</text>
</comment>
<dbReference type="InterPro" id="IPR017853">
    <property type="entry name" value="GH"/>
</dbReference>
<keyword evidence="4 9" id="KW-0378">Hydrolase</keyword>
<evidence type="ECO:0000256" key="4">
    <source>
        <dbReference type="ARBA" id="ARBA00022801"/>
    </source>
</evidence>
<evidence type="ECO:0000256" key="1">
    <source>
        <dbReference type="ARBA" id="ARBA00007401"/>
    </source>
</evidence>
<dbReference type="SUPFAM" id="SSF51445">
    <property type="entry name" value="(Trans)glycosidases"/>
    <property type="match status" value="1"/>
</dbReference>
<dbReference type="InterPro" id="IPR023232">
    <property type="entry name" value="Glyco_hydro_2_AS"/>
</dbReference>
<feature type="domain" description="Glycoside hydrolase family 2 immunoglobulin-like beta-sandwich" evidence="6">
    <location>
        <begin position="230"/>
        <end position="295"/>
    </location>
</feature>
<dbReference type="EC" id="3.2.1.31" evidence="2"/>
<dbReference type="SUPFAM" id="SSF49785">
    <property type="entry name" value="Galactose-binding domain-like"/>
    <property type="match status" value="1"/>
</dbReference>
<dbReference type="GO" id="GO:0005975">
    <property type="term" value="P:carbohydrate metabolic process"/>
    <property type="evidence" value="ECO:0007669"/>
    <property type="project" value="InterPro"/>
</dbReference>
<dbReference type="PROSITE" id="PS00608">
    <property type="entry name" value="GLYCOSYL_HYDROL_F2_2"/>
    <property type="match status" value="1"/>
</dbReference>
<dbReference type="InterPro" id="IPR006104">
    <property type="entry name" value="Glyco_hydro_2_N"/>
</dbReference>
<dbReference type="Gene3D" id="2.60.40.10">
    <property type="entry name" value="Immunoglobulins"/>
    <property type="match status" value="1"/>
</dbReference>
<dbReference type="PANTHER" id="PTHR10066">
    <property type="entry name" value="BETA-GLUCURONIDASE"/>
    <property type="match status" value="1"/>
</dbReference>
<evidence type="ECO:0000256" key="5">
    <source>
        <dbReference type="ARBA" id="ARBA00023295"/>
    </source>
</evidence>
<dbReference type="PANTHER" id="PTHR10066:SF67">
    <property type="entry name" value="BETA-GLUCURONIDASE"/>
    <property type="match status" value="1"/>
</dbReference>
<evidence type="ECO:0000259" key="6">
    <source>
        <dbReference type="Pfam" id="PF00703"/>
    </source>
</evidence>
<gene>
    <name evidence="9" type="ORF">DHW61_03365</name>
</gene>
<evidence type="ECO:0000313" key="9">
    <source>
        <dbReference type="EMBL" id="HCL01444.1"/>
    </source>
</evidence>
<evidence type="ECO:0000256" key="2">
    <source>
        <dbReference type="ARBA" id="ARBA00012761"/>
    </source>
</evidence>
<feature type="domain" description="Glycoside hydrolase family 2 catalytic" evidence="7">
    <location>
        <begin position="298"/>
        <end position="589"/>
    </location>
</feature>
<protein>
    <recommendedName>
        <fullName evidence="3">Beta-glucuronidase</fullName>
        <ecNumber evidence="2">3.2.1.31</ecNumber>
    </recommendedName>
</protein>
<dbReference type="InterPro" id="IPR036156">
    <property type="entry name" value="Beta-gal/glucu_dom_sf"/>
</dbReference>
<dbReference type="GO" id="GO:0030246">
    <property type="term" value="F:carbohydrate binding"/>
    <property type="evidence" value="ECO:0007669"/>
    <property type="project" value="TreeGrafter"/>
</dbReference>
<sequence length="591" mass="68990">MIKEENGTFQESIHKVNYEDYYRSKMIKSDSLFLDYYRDKEYLNGTWNYGIDQYDNCLRAKWFEEVYFDEDGRQYPVDFSFDTWETMKVPSCWNTQSERNFLYEGSVVYTRTFRYKNQGEKKIFLKFGAVNYDAKVFVNKQFVGMHQGGSTPFVIEVTGILSDDNRIMVVANNTRKRTNVPCENTDWFNYGGIYRDVEIIRMPEAFIKDAFLYLLPDGSYEKIAGKITLEGSSTNSSVQLEIKELQINQVFEVKDGVVEFQLKAHPELWSTENPKLYDVILRYGEDCVKEKIGFREIKVYGTDIYLNGKKILLKGISAHEESVINGKAVTEDEIRENFRLAKEMNCNYMRLAHYPHSEKAARIADEIGIMLWEEIPVYWAIEFDNPDTYADASNQLSELILRDRNRASVIIWSVGNENADSDARLRFMSNLVNKARELDSTRMISAACLVDLKQLCIADRLADIIDIIGLNEYFGWYEPDFTKLPKIFENSKPDKPVIISEFGADARAGASGTEDDLYTEDRQLKIYRDQIETLSKISYIKGISPWILFDFRCPRRLHTMQHYYNIKGLLSADKSYKKPAFFLMKEFYSNW</sequence>
<dbReference type="Pfam" id="PF02836">
    <property type="entry name" value="Glyco_hydro_2_C"/>
    <property type="match status" value="1"/>
</dbReference>
<dbReference type="Proteomes" id="UP000262969">
    <property type="component" value="Unassembled WGS sequence"/>
</dbReference>
<accession>A0A3D2X3G8</accession>
<dbReference type="Pfam" id="PF02837">
    <property type="entry name" value="Glyco_hydro_2_N"/>
    <property type="match status" value="1"/>
</dbReference>
<dbReference type="InterPro" id="IPR006103">
    <property type="entry name" value="Glyco_hydro_2_cat"/>
</dbReference>
<evidence type="ECO:0000259" key="7">
    <source>
        <dbReference type="Pfam" id="PF02836"/>
    </source>
</evidence>
<evidence type="ECO:0000256" key="3">
    <source>
        <dbReference type="ARBA" id="ARBA00016205"/>
    </source>
</evidence>
<dbReference type="EMBL" id="DPVV01000120">
    <property type="protein sequence ID" value="HCL01444.1"/>
    <property type="molecule type" value="Genomic_DNA"/>
</dbReference>
<name>A0A3D2X3G8_9FIRM</name>
<feature type="domain" description="Glycosyl hydrolases family 2 sugar binding" evidence="8">
    <location>
        <begin position="42"/>
        <end position="203"/>
    </location>
</feature>
<evidence type="ECO:0000313" key="10">
    <source>
        <dbReference type="Proteomes" id="UP000262969"/>
    </source>
</evidence>
<reference evidence="9 10" key="1">
    <citation type="journal article" date="2018" name="Nat. Biotechnol.">
        <title>A standardized bacterial taxonomy based on genome phylogeny substantially revises the tree of life.</title>
        <authorList>
            <person name="Parks D.H."/>
            <person name="Chuvochina M."/>
            <person name="Waite D.W."/>
            <person name="Rinke C."/>
            <person name="Skarshewski A."/>
            <person name="Chaumeil P.A."/>
            <person name="Hugenholtz P."/>
        </authorList>
    </citation>
    <scope>NUCLEOTIDE SEQUENCE [LARGE SCALE GENOMIC DNA]</scope>
    <source>
        <strain evidence="9">UBA11728</strain>
    </source>
</reference>